<evidence type="ECO:0000259" key="1">
    <source>
        <dbReference type="Pfam" id="PF06742"/>
    </source>
</evidence>
<reference evidence="2 3" key="1">
    <citation type="submission" date="2023-03" db="EMBL/GenBank/DDBJ databases">
        <title>Novosphingobium cyanobacteriorum sp. nov., isolated from a eutrophic reservoir during the Microcystis bloom period.</title>
        <authorList>
            <person name="Kang M."/>
            <person name="Le V."/>
            <person name="Ko S.-R."/>
            <person name="Lee S.-A."/>
            <person name="Ahn C.-Y."/>
        </authorList>
    </citation>
    <scope>NUCLEOTIDE SEQUENCE [LARGE SCALE GENOMIC DNA]</scope>
    <source>
        <strain evidence="2 3">HBC54</strain>
    </source>
</reference>
<dbReference type="Pfam" id="PF06742">
    <property type="entry name" value="DUF1214"/>
    <property type="match status" value="2"/>
</dbReference>
<comment type="caution">
    <text evidence="2">The sequence shown here is derived from an EMBL/GenBank/DDBJ whole genome shotgun (WGS) entry which is preliminary data.</text>
</comment>
<organism evidence="2 3">
    <name type="scientific">Novosphingobium cyanobacteriorum</name>
    <dbReference type="NCBI Taxonomy" id="3024215"/>
    <lineage>
        <taxon>Bacteria</taxon>
        <taxon>Pseudomonadati</taxon>
        <taxon>Pseudomonadota</taxon>
        <taxon>Alphaproteobacteria</taxon>
        <taxon>Sphingomonadales</taxon>
        <taxon>Sphingomonadaceae</taxon>
        <taxon>Novosphingobium</taxon>
    </lineage>
</organism>
<dbReference type="Proteomes" id="UP001222770">
    <property type="component" value="Unassembled WGS sequence"/>
</dbReference>
<protein>
    <submittedName>
        <fullName evidence="2">DUF1214 domain-containing protein</fullName>
    </submittedName>
</protein>
<proteinExistence type="predicted"/>
<accession>A0ABT6CLZ2</accession>
<sequence length="402" mass="45005">MSDVDSGALVWTEYNALVQKARDRMLARPEAIAHKQVRDQAEYALVAMQAGCHHFHVLHRPDYPAFYRQAVWSPYETPFGGPSSDMVYAWIFLDGRRTYRVHGKSGTTRFTDLQLWNGYFERDDQRGLGNLDFDSLTTAADGSFSFIASAERPTGYGGDWLPLDATEPFICGQLRDTWWDWAGERGTELHVECLDPAPDSMIVPTAETHVRLLRSGRLLERMVARAIGYANMSRKLAGGRDNAFGLVNGAGSTDHGASGRAGYGGMVWDIAPGEALVITLDEPQARYWSFQLVDWWWMTLDFSYHQSGLNGHQAERDPDGKVRLVLSLEDPGIANWLDPIGTPSGLVQMRWYDGSVDEPPEVEKVALAEVARRLPEARRVSPAERKAEVLARARASLARWGY</sequence>
<name>A0ABT6CLZ2_9SPHN</name>
<evidence type="ECO:0000313" key="2">
    <source>
        <dbReference type="EMBL" id="MDF8334933.1"/>
    </source>
</evidence>
<dbReference type="RefSeq" id="WP_277279704.1">
    <property type="nucleotide sequence ID" value="NZ_JAROCY010000018.1"/>
</dbReference>
<evidence type="ECO:0000313" key="3">
    <source>
        <dbReference type="Proteomes" id="UP001222770"/>
    </source>
</evidence>
<dbReference type="EMBL" id="JAROCY010000018">
    <property type="protein sequence ID" value="MDF8334933.1"/>
    <property type="molecule type" value="Genomic_DNA"/>
</dbReference>
<gene>
    <name evidence="2" type="ORF">POM99_17125</name>
</gene>
<keyword evidence="3" id="KW-1185">Reference proteome</keyword>
<dbReference type="Gene3D" id="2.60.120.1600">
    <property type="match status" value="1"/>
</dbReference>
<feature type="domain" description="DUF1214" evidence="1">
    <location>
        <begin position="281"/>
        <end position="352"/>
    </location>
</feature>
<feature type="domain" description="DUF1214" evidence="1">
    <location>
        <begin position="93"/>
        <end position="169"/>
    </location>
</feature>
<dbReference type="InterPro" id="IPR010621">
    <property type="entry name" value="DUF1214"/>
</dbReference>